<organism evidence="1 2">
    <name type="scientific">Streptomyces aurantiogriseus</name>
    <dbReference type="NCBI Taxonomy" id="66870"/>
    <lineage>
        <taxon>Bacteria</taxon>
        <taxon>Bacillati</taxon>
        <taxon>Actinomycetota</taxon>
        <taxon>Actinomycetes</taxon>
        <taxon>Kitasatosporales</taxon>
        <taxon>Streptomycetaceae</taxon>
        <taxon>Streptomyces</taxon>
    </lineage>
</organism>
<dbReference type="Proteomes" id="UP000658320">
    <property type="component" value="Unassembled WGS sequence"/>
</dbReference>
<proteinExistence type="predicted"/>
<dbReference type="Gene3D" id="1.10.10.10">
    <property type="entry name" value="Winged helix-like DNA-binding domain superfamily/Winged helix DNA-binding domain"/>
    <property type="match status" value="1"/>
</dbReference>
<dbReference type="EMBL" id="BMSX01000032">
    <property type="protein sequence ID" value="GGR55726.1"/>
    <property type="molecule type" value="Genomic_DNA"/>
</dbReference>
<name>A0A918KZB4_9ACTN</name>
<evidence type="ECO:0000313" key="2">
    <source>
        <dbReference type="Proteomes" id="UP000658320"/>
    </source>
</evidence>
<dbReference type="InterPro" id="IPR036388">
    <property type="entry name" value="WH-like_DNA-bd_sf"/>
</dbReference>
<dbReference type="SUPFAM" id="SSF46785">
    <property type="entry name" value="Winged helix' DNA-binding domain"/>
    <property type="match status" value="1"/>
</dbReference>
<accession>A0A918KZB4</accession>
<comment type="caution">
    <text evidence="1">The sequence shown here is derived from an EMBL/GenBank/DDBJ whole genome shotgun (WGS) entry which is preliminary data.</text>
</comment>
<gene>
    <name evidence="1" type="ORF">GCM10010251_85740</name>
</gene>
<reference evidence="1" key="2">
    <citation type="submission" date="2020-09" db="EMBL/GenBank/DDBJ databases">
        <authorList>
            <person name="Sun Q."/>
            <person name="Ohkuma M."/>
        </authorList>
    </citation>
    <scope>NUCLEOTIDE SEQUENCE</scope>
    <source>
        <strain evidence="1">JCM 4346</strain>
    </source>
</reference>
<protein>
    <recommendedName>
        <fullName evidence="3">ArsR family transcriptional regulator</fullName>
    </recommendedName>
</protein>
<dbReference type="RefSeq" id="WP_189943449.1">
    <property type="nucleotide sequence ID" value="NZ_BMSX01000032.1"/>
</dbReference>
<reference evidence="1" key="1">
    <citation type="journal article" date="2014" name="Int. J. Syst. Evol. Microbiol.">
        <title>Complete genome sequence of Corynebacterium casei LMG S-19264T (=DSM 44701T), isolated from a smear-ripened cheese.</title>
        <authorList>
            <consortium name="US DOE Joint Genome Institute (JGI-PGF)"/>
            <person name="Walter F."/>
            <person name="Albersmeier A."/>
            <person name="Kalinowski J."/>
            <person name="Ruckert C."/>
        </authorList>
    </citation>
    <scope>NUCLEOTIDE SEQUENCE</scope>
    <source>
        <strain evidence="1">JCM 4346</strain>
    </source>
</reference>
<keyword evidence="2" id="KW-1185">Reference proteome</keyword>
<dbReference type="AlphaFoldDB" id="A0A918KZB4"/>
<evidence type="ECO:0000313" key="1">
    <source>
        <dbReference type="EMBL" id="GGR55726.1"/>
    </source>
</evidence>
<sequence length="95" mass="11174">MLRTPVSERRLAILEWLKEPARHFPPQRHGDPVEDGVTADAVATKLGVRRRVAETHLTLLADLGLLRAKRIRRRTYYRRDEMRIAEVARMFEKGW</sequence>
<evidence type="ECO:0008006" key="3">
    <source>
        <dbReference type="Google" id="ProtNLM"/>
    </source>
</evidence>
<dbReference type="InterPro" id="IPR036390">
    <property type="entry name" value="WH_DNA-bd_sf"/>
</dbReference>